<dbReference type="EMBL" id="JBEPMU010000004">
    <property type="protein sequence ID" value="MET3653117.1"/>
    <property type="molecule type" value="Genomic_DNA"/>
</dbReference>
<name>A0ABV2JX24_9GAMM</name>
<protein>
    <recommendedName>
        <fullName evidence="3">DUF2325 domain-containing protein</fullName>
    </recommendedName>
</protein>
<dbReference type="Proteomes" id="UP001549184">
    <property type="component" value="Unassembled WGS sequence"/>
</dbReference>
<accession>A0ABV2JX24</accession>
<gene>
    <name evidence="1" type="ORF">ABIC75_002853</name>
</gene>
<dbReference type="NCBIfam" id="NF041061">
    <property type="entry name" value="DpdD"/>
    <property type="match status" value="1"/>
</dbReference>
<comment type="caution">
    <text evidence="1">The sequence shown here is derived from an EMBL/GenBank/DDBJ whole genome shotgun (WGS) entry which is preliminary data.</text>
</comment>
<evidence type="ECO:0000313" key="1">
    <source>
        <dbReference type="EMBL" id="MET3653117.1"/>
    </source>
</evidence>
<sequence>MNDSAHNDQAKSAIALQQRFFAAPNRFIYEDDPRASSDQVMIELARSLLRHRSGHVDRPLLLPFRAHDADPITWFACAPEGAQARAMASELEGFLGPSFANFAPLERTADAADRHIDPVLRDAGWHSIRFEAIASTGDIRVLQQWTLYSQLMDRRPRAPTYVPQTFEQLRAAFDRALSARNEQAARALLGALHERFGLSAENRLYLEIRLAAALERWGDIARHPLLPTLVHLTLPRETYGDVMEALYQVDVCPAESARELDELLEAFRLSLATRAARLFRSRGTSNRVAVHKSFLLHELTQPNPDGLFAAQILTNLTIGAFGSLDAAVRARVASLVPLDSRQEAQQALKEEKFDRAYELFWPLNNDFDVLAALVLCAREAEDPAKAGAVLERLTAAPQPLPSMIRAELPHRVARLEELARRQRPPSTRWSDLLRQTRGETDEYFVERWRELARSSDPADVLREADIGQVAAQHLLDLAVVQPDVFEQLYPLWHELFVDRCPPDKRLVPVYEALIETLRLRDVFAAPELDLLQQTLTMLLRAGVSGKTYAKVVDEIGAVFAQVRSPQVLTWALSVCDTLAISPIGDAEARLRLLTVVAQACVDYGGRLDFMQRALLQLLATEAGLTPPALPADTSAMEEDVRPDDREGLVAFYSLDEAAARRASSLLTTLYPRIRVECSADLVCSPRLRKLAQTADVFVFAWKSSKHAAYDCVKAACPSKDVLVMAPGGGATSLLATAIQNLH</sequence>
<organism evidence="1 2">
    <name type="scientific">Dyella japonica</name>
    <dbReference type="NCBI Taxonomy" id="231455"/>
    <lineage>
        <taxon>Bacteria</taxon>
        <taxon>Pseudomonadati</taxon>
        <taxon>Pseudomonadota</taxon>
        <taxon>Gammaproteobacteria</taxon>
        <taxon>Lysobacterales</taxon>
        <taxon>Rhodanobacteraceae</taxon>
        <taxon>Dyella</taxon>
    </lineage>
</organism>
<evidence type="ECO:0000313" key="2">
    <source>
        <dbReference type="Proteomes" id="UP001549184"/>
    </source>
</evidence>
<evidence type="ECO:0008006" key="3">
    <source>
        <dbReference type="Google" id="ProtNLM"/>
    </source>
</evidence>
<proteinExistence type="predicted"/>
<dbReference type="InterPro" id="IPR049807">
    <property type="entry name" value="DpdD-like"/>
</dbReference>
<dbReference type="RefSeq" id="WP_354014514.1">
    <property type="nucleotide sequence ID" value="NZ_JBEPMU010000004.1"/>
</dbReference>
<reference evidence="1 2" key="1">
    <citation type="submission" date="2024-06" db="EMBL/GenBank/DDBJ databases">
        <title>Sorghum-associated microbial communities from plants grown in Nebraska, USA.</title>
        <authorList>
            <person name="Schachtman D."/>
        </authorList>
    </citation>
    <scope>NUCLEOTIDE SEQUENCE [LARGE SCALE GENOMIC DNA]</scope>
    <source>
        <strain evidence="1 2">1073</strain>
    </source>
</reference>
<keyword evidence="2" id="KW-1185">Reference proteome</keyword>